<dbReference type="PRINTS" id="PR00724">
    <property type="entry name" value="CRBOXYPTASEC"/>
</dbReference>
<evidence type="ECO:0000256" key="11">
    <source>
        <dbReference type="ARBA" id="ARBA00022801"/>
    </source>
</evidence>
<dbReference type="EC" id="3.4.16.-" evidence="19"/>
<evidence type="ECO:0000256" key="15">
    <source>
        <dbReference type="ARBA" id="ARBA00023157"/>
    </source>
</evidence>
<dbReference type="PROSITE" id="PS00131">
    <property type="entry name" value="CARBOXYPEPT_SER_SER"/>
    <property type="match status" value="1"/>
</dbReference>
<feature type="transmembrane region" description="Helical" evidence="21">
    <location>
        <begin position="884"/>
        <end position="901"/>
    </location>
</feature>
<feature type="domain" description="CFEM" evidence="22">
    <location>
        <begin position="646"/>
        <end position="766"/>
    </location>
</feature>
<gene>
    <name evidence="23" type="ORF">G7K_2623-t1</name>
</gene>
<evidence type="ECO:0000256" key="5">
    <source>
        <dbReference type="ARBA" id="ARBA00022525"/>
    </source>
</evidence>
<keyword evidence="10 19" id="KW-0732">Signal</keyword>
<keyword evidence="5" id="KW-0964">Secreted</keyword>
<evidence type="ECO:0000256" key="4">
    <source>
        <dbReference type="ARBA" id="ARBA00009431"/>
    </source>
</evidence>
<evidence type="ECO:0000256" key="17">
    <source>
        <dbReference type="ARBA" id="ARBA00037042"/>
    </source>
</evidence>
<dbReference type="GO" id="GO:0006915">
    <property type="term" value="P:apoptotic process"/>
    <property type="evidence" value="ECO:0007669"/>
    <property type="project" value="UniProtKB-KW"/>
</dbReference>
<keyword evidence="15" id="KW-1015">Disulfide bond</keyword>
<feature type="binding site" description="axial binding residue" evidence="18">
    <location>
        <position position="692"/>
    </location>
    <ligand>
        <name>heme</name>
        <dbReference type="ChEBI" id="CHEBI:30413"/>
    </ligand>
    <ligandPart>
        <name>Fe</name>
        <dbReference type="ChEBI" id="CHEBI:18248"/>
    </ligandPart>
</feature>
<evidence type="ECO:0000256" key="18">
    <source>
        <dbReference type="PROSITE-ProRule" id="PRU01356"/>
    </source>
</evidence>
<keyword evidence="13" id="KW-0333">Golgi apparatus</keyword>
<dbReference type="GO" id="GO:0006508">
    <property type="term" value="P:proteolysis"/>
    <property type="evidence" value="ECO:0007669"/>
    <property type="project" value="UniProtKB-KW"/>
</dbReference>
<keyword evidence="14 21" id="KW-0472">Membrane</keyword>
<evidence type="ECO:0000256" key="8">
    <source>
        <dbReference type="ARBA" id="ARBA00022692"/>
    </source>
</evidence>
<dbReference type="Proteomes" id="UP000033140">
    <property type="component" value="Unassembled WGS sequence"/>
</dbReference>
<comment type="similarity">
    <text evidence="4 19">Belongs to the peptidase S10 family.</text>
</comment>
<dbReference type="Gene3D" id="3.40.50.1820">
    <property type="entry name" value="alpha/beta hydrolase"/>
    <property type="match status" value="1"/>
</dbReference>
<dbReference type="InterPro" id="IPR018202">
    <property type="entry name" value="Ser_caboxypep_ser_AS"/>
</dbReference>
<reference evidence="23 24" key="2">
    <citation type="journal article" date="2014" name="J. Gen. Appl. Microbiol.">
        <title>The early diverging ascomycetous budding yeast Saitoella complicata has three histone deacetylases belonging to the Clr6, Hos2, and Rpd3 lineages.</title>
        <authorList>
            <person name="Nishida H."/>
            <person name="Matsumoto T."/>
            <person name="Kondo S."/>
            <person name="Hamamoto M."/>
            <person name="Yoshikawa H."/>
        </authorList>
    </citation>
    <scope>NUCLEOTIDE SEQUENCE [LARGE SCALE GENOMIC DNA]</scope>
    <source>
        <strain evidence="23 24">NRRL Y-17804</strain>
    </source>
</reference>
<dbReference type="AlphaFoldDB" id="A0A0E9NGC1"/>
<reference evidence="23 24" key="1">
    <citation type="journal article" date="2011" name="J. Gen. Appl. Microbiol.">
        <title>Draft genome sequencing of the enigmatic yeast Saitoella complicata.</title>
        <authorList>
            <person name="Nishida H."/>
            <person name="Hamamoto M."/>
            <person name="Sugiyama J."/>
        </authorList>
    </citation>
    <scope>NUCLEOTIDE SEQUENCE [LARGE SCALE GENOMIC DNA]</scope>
    <source>
        <strain evidence="23 24">NRRL Y-17804</strain>
    </source>
</reference>
<feature type="region of interest" description="Disordered" evidence="20">
    <location>
        <begin position="840"/>
        <end position="874"/>
    </location>
</feature>
<comment type="catalytic activity">
    <reaction evidence="1">
        <text>Preferential release of a C-terminal arginine or lysine residue.</text>
        <dbReference type="EC" id="3.4.16.6"/>
    </reaction>
</comment>
<evidence type="ECO:0000256" key="3">
    <source>
        <dbReference type="ARBA" id="ARBA00004613"/>
    </source>
</evidence>
<evidence type="ECO:0000313" key="23">
    <source>
        <dbReference type="EMBL" id="GAO48450.1"/>
    </source>
</evidence>
<dbReference type="GO" id="GO:0046872">
    <property type="term" value="F:metal ion binding"/>
    <property type="evidence" value="ECO:0007669"/>
    <property type="project" value="UniProtKB-UniRule"/>
</dbReference>
<evidence type="ECO:0000256" key="20">
    <source>
        <dbReference type="SAM" id="MobiDB-lite"/>
    </source>
</evidence>
<dbReference type="SMART" id="SM00747">
    <property type="entry name" value="CFEM"/>
    <property type="match status" value="1"/>
</dbReference>
<keyword evidence="18" id="KW-0408">Iron</keyword>
<keyword evidence="16" id="KW-0325">Glycoprotein</keyword>
<organism evidence="23 24">
    <name type="scientific">Saitoella complicata (strain BCRC 22490 / CBS 7301 / JCM 7358 / NBRC 10748 / NRRL Y-17804)</name>
    <dbReference type="NCBI Taxonomy" id="698492"/>
    <lineage>
        <taxon>Eukaryota</taxon>
        <taxon>Fungi</taxon>
        <taxon>Dikarya</taxon>
        <taxon>Ascomycota</taxon>
        <taxon>Taphrinomycotina</taxon>
        <taxon>Taphrinomycotina incertae sedis</taxon>
        <taxon>Saitoella</taxon>
    </lineage>
</organism>
<evidence type="ECO:0000256" key="21">
    <source>
        <dbReference type="SAM" id="Phobius"/>
    </source>
</evidence>
<accession>A0A0E9NGC1</accession>
<keyword evidence="8 21" id="KW-0812">Transmembrane</keyword>
<dbReference type="GO" id="GO:0005802">
    <property type="term" value="C:trans-Golgi network"/>
    <property type="evidence" value="ECO:0007669"/>
    <property type="project" value="TreeGrafter"/>
</dbReference>
<evidence type="ECO:0000256" key="7">
    <source>
        <dbReference type="ARBA" id="ARBA00022670"/>
    </source>
</evidence>
<keyword evidence="7 19" id="KW-0645">Protease</keyword>
<comment type="caution">
    <text evidence="23">The sequence shown here is derived from an EMBL/GenBank/DDBJ whole genome shotgun (WGS) entry which is preliminary data.</text>
</comment>
<evidence type="ECO:0000256" key="16">
    <source>
        <dbReference type="ARBA" id="ARBA00023180"/>
    </source>
</evidence>
<protein>
    <recommendedName>
        <fullName evidence="19">Carboxypeptidase</fullName>
        <ecNumber evidence="19">3.4.16.-</ecNumber>
    </recommendedName>
</protein>
<dbReference type="InterPro" id="IPR008427">
    <property type="entry name" value="Extracellular_membr_CFEM_dom"/>
</dbReference>
<keyword evidence="18" id="KW-0479">Metal-binding</keyword>
<evidence type="ECO:0000256" key="9">
    <source>
        <dbReference type="ARBA" id="ARBA00022703"/>
    </source>
</evidence>
<dbReference type="STRING" id="698492.A0A0E9NGC1"/>
<name>A0A0E9NGC1_SAICN</name>
<feature type="compositionally biased region" description="Basic and acidic residues" evidence="20">
    <location>
        <begin position="570"/>
        <end position="595"/>
    </location>
</feature>
<feature type="region of interest" description="Disordered" evidence="20">
    <location>
        <begin position="744"/>
        <end position="769"/>
    </location>
</feature>
<comment type="function">
    <text evidence="17">Protease with a carboxypeptidase B-like function involved in the C-terminal processing of the lysine and arginine residues from protein precursors. Promotes cell fusion and is involved in the programmed cell death.</text>
</comment>
<evidence type="ECO:0000259" key="22">
    <source>
        <dbReference type="PROSITE" id="PS52012"/>
    </source>
</evidence>
<sequence>MKVSLWVTVAIGAFVGLVAAEGSASDYYVRSLPGLPEGSDVKMHAGNIIVDEAHNGALFFWHFANKHIADKQRTVIWLNGGPGCSSMDGALMEVGPFRLKDENTLVENEGSWHEYANLLFVDQPVGVGFSYVDTDSFLHELPEMSAQFLTFMDKFFAMFPEYEDDDIYIAGESYAGQYIPYIAKAVQDRNTNNKDAKHYNIAGLLIGNGWMDPATQYDAYLPFAYQNGILDQLSDDAKDVENQLAACKADLAKEMHIGNTKCEAVLDAVLKANRRMLDKTDCLNMYDVRLRDSWPACGMNWPQSLVYTQPYLRKPEVIKALNINADKRTGWVECTGAVTSTFKAQNSRPSREFLPELLKDMPVLLFAGDQDLICNYVGIESMINSMEWNGFTGFAGEDGNWATREPWEFAGESAGLYQSARNLTYVRFYNSSHMVPYDYPERTRDMLDRFMKIDISTIGGKASDSKIGGETGPAKSVEAISQDEATKVADEAERLKQATWKAYYRAGFVALLAVSVGAIGLGIFVWKQRMKEAQRGHMRRPSRSHILEEGYDENELDELVVQTPVFDTREEGMRGSLEDQSEERRNDDGENHDPFGDSDDEEDDDRKRLVKDSMNFARLQYSTVSAQPIQQSASLSFASRSFNIYTLYRSTMKASVFAVLSIAALAFVRAETPACVLSCVNTSQGSCSSLGDLSCLCSDQASDVLSCLSTSCSGSTGTDFYKSQCSSAGYTVTASASSSVASSASRTSSVSPSSSTSSSSSTETSTRSSSSSAGAAVVAAASTSSTSVTSTEQSSSSSGASSASASASATGISAAASSTASSAAGAALVDAVSASGSGVAASGSAASGTSSSARSTRTGSASSSASGASASGTTLAENSGAEKVMVGGILGLVGVVGALIVA</sequence>
<dbReference type="GO" id="GO:0005576">
    <property type="term" value="C:extracellular region"/>
    <property type="evidence" value="ECO:0007669"/>
    <property type="project" value="UniProtKB-SubCell"/>
</dbReference>
<keyword evidence="6 19" id="KW-0121">Carboxypeptidase</keyword>
<dbReference type="GO" id="GO:0004185">
    <property type="term" value="F:serine-type carboxypeptidase activity"/>
    <property type="evidence" value="ECO:0007669"/>
    <property type="project" value="UniProtKB-UniRule"/>
</dbReference>
<evidence type="ECO:0000256" key="2">
    <source>
        <dbReference type="ARBA" id="ARBA00004393"/>
    </source>
</evidence>
<evidence type="ECO:0000313" key="24">
    <source>
        <dbReference type="Proteomes" id="UP000033140"/>
    </source>
</evidence>
<comment type="subcellular location">
    <subcellularLocation>
        <location evidence="2">Golgi apparatus</location>
        <location evidence="2">trans-Golgi network membrane</location>
        <topology evidence="2">Single-pass type I membrane protein</topology>
    </subcellularLocation>
    <subcellularLocation>
        <location evidence="3">Secreted</location>
    </subcellularLocation>
</comment>
<dbReference type="PROSITE" id="PS52012">
    <property type="entry name" value="CFEM"/>
    <property type="match status" value="1"/>
</dbReference>
<dbReference type="MEROPS" id="S10.007"/>
<evidence type="ECO:0000256" key="12">
    <source>
        <dbReference type="ARBA" id="ARBA00022989"/>
    </source>
</evidence>
<dbReference type="Pfam" id="PF00450">
    <property type="entry name" value="Peptidase_S10"/>
    <property type="match status" value="1"/>
</dbReference>
<feature type="chain" id="PRO_5002430520" description="Carboxypeptidase" evidence="19">
    <location>
        <begin position="21"/>
        <end position="902"/>
    </location>
</feature>
<evidence type="ECO:0000256" key="1">
    <source>
        <dbReference type="ARBA" id="ARBA00001003"/>
    </source>
</evidence>
<proteinExistence type="inferred from homology"/>
<feature type="signal peptide" evidence="19">
    <location>
        <begin position="1"/>
        <end position="20"/>
    </location>
</feature>
<keyword evidence="11 19" id="KW-0378">Hydrolase</keyword>
<dbReference type="PANTHER" id="PTHR11802:SF190">
    <property type="entry name" value="PHEROMONE-PROCESSING CARBOXYPEPTIDASE KEX1"/>
    <property type="match status" value="1"/>
</dbReference>
<keyword evidence="24" id="KW-1185">Reference proteome</keyword>
<reference evidence="23 24" key="3">
    <citation type="journal article" date="2015" name="Genome Announc.">
        <title>Draft Genome Sequence of the Archiascomycetous Yeast Saitoella complicata.</title>
        <authorList>
            <person name="Yamauchi K."/>
            <person name="Kondo S."/>
            <person name="Hamamoto M."/>
            <person name="Takahashi Y."/>
            <person name="Ogura Y."/>
            <person name="Hayashi T."/>
            <person name="Nishida H."/>
        </authorList>
    </citation>
    <scope>NUCLEOTIDE SEQUENCE [LARGE SCALE GENOMIC DNA]</scope>
    <source>
        <strain evidence="23 24">NRRL Y-17804</strain>
    </source>
</reference>
<feature type="region of interest" description="Disordered" evidence="20">
    <location>
        <begin position="570"/>
        <end position="606"/>
    </location>
</feature>
<dbReference type="EMBL" id="BACD03000015">
    <property type="protein sequence ID" value="GAO48450.1"/>
    <property type="molecule type" value="Genomic_DNA"/>
</dbReference>
<feature type="transmembrane region" description="Helical" evidence="21">
    <location>
        <begin position="502"/>
        <end position="526"/>
    </location>
</feature>
<evidence type="ECO:0000256" key="6">
    <source>
        <dbReference type="ARBA" id="ARBA00022645"/>
    </source>
</evidence>
<comment type="caution">
    <text evidence="18">Lacks conserved residue(s) required for the propagation of feature annotation.</text>
</comment>
<dbReference type="InterPro" id="IPR001563">
    <property type="entry name" value="Peptidase_S10"/>
</dbReference>
<evidence type="ECO:0000256" key="10">
    <source>
        <dbReference type="ARBA" id="ARBA00022729"/>
    </source>
</evidence>
<dbReference type="PANTHER" id="PTHR11802">
    <property type="entry name" value="SERINE PROTEASE FAMILY S10 SERINE CARBOXYPEPTIDASE"/>
    <property type="match status" value="1"/>
</dbReference>
<keyword evidence="9" id="KW-0053">Apoptosis</keyword>
<evidence type="ECO:0000256" key="13">
    <source>
        <dbReference type="ARBA" id="ARBA00023034"/>
    </source>
</evidence>
<evidence type="ECO:0000256" key="19">
    <source>
        <dbReference type="RuleBase" id="RU361156"/>
    </source>
</evidence>
<dbReference type="InterPro" id="IPR029058">
    <property type="entry name" value="AB_hydrolase_fold"/>
</dbReference>
<keyword evidence="18" id="KW-0349">Heme</keyword>
<evidence type="ECO:0000256" key="14">
    <source>
        <dbReference type="ARBA" id="ARBA00023136"/>
    </source>
</evidence>
<dbReference type="SUPFAM" id="SSF53474">
    <property type="entry name" value="alpha/beta-Hydrolases"/>
    <property type="match status" value="1"/>
</dbReference>
<dbReference type="FunFam" id="3.40.50.1820:FF:000121">
    <property type="entry name" value="Carboxypeptidase D"/>
    <property type="match status" value="1"/>
</dbReference>
<keyword evidence="12 21" id="KW-1133">Transmembrane helix</keyword>